<evidence type="ECO:0000313" key="2">
    <source>
        <dbReference type="EMBL" id="TPG54848.1"/>
    </source>
</evidence>
<feature type="signal peptide" evidence="1">
    <location>
        <begin position="1"/>
        <end position="25"/>
    </location>
</feature>
<sequence length="225" mass="24850">MTVLRKLAAITAIAGAALAVTPASAQFFFKPHDFSGPPIRGDEPGLPTLPGATDEEVRANLVWNMRSALNVAALQCQFEPSLLTVENYNISLINHKDEFKKSLDIITKYFTRTNKGLKPGQAAMDRYGTKTYSAFTTVNAQLGFCQTAAAVATDAAYAPRGELYKVAARDMSSLRNALIPFGEERFSRRVRVDTRLSLARLDDACWDKRGTWVSRKCGQFSTTFR</sequence>
<comment type="caution">
    <text evidence="2">The sequence shown here is derived from an EMBL/GenBank/DDBJ whole genome shotgun (WGS) entry which is preliminary data.</text>
</comment>
<evidence type="ECO:0000313" key="3">
    <source>
        <dbReference type="Proteomes" id="UP000319931"/>
    </source>
</evidence>
<dbReference type="EMBL" id="RCZC01000002">
    <property type="protein sequence ID" value="TPG54848.1"/>
    <property type="molecule type" value="Genomic_DNA"/>
</dbReference>
<dbReference type="OrthoDB" id="7467144at2"/>
<gene>
    <name evidence="2" type="ORF">EAH76_09570</name>
</gene>
<reference evidence="2 3" key="1">
    <citation type="journal article" date="2019" name="Environ. Microbiol.">
        <title>Species interactions and distinct microbial communities in high Arctic permafrost affected cryosols are associated with the CH4 and CO2 gas fluxes.</title>
        <authorList>
            <person name="Altshuler I."/>
            <person name="Hamel J."/>
            <person name="Turney S."/>
            <person name="Magnuson E."/>
            <person name="Levesque R."/>
            <person name="Greer C."/>
            <person name="Whyte L.G."/>
        </authorList>
    </citation>
    <scope>NUCLEOTIDE SEQUENCE [LARGE SCALE GENOMIC DNA]</scope>
    <source>
        <strain evidence="2 3">E6.1</strain>
    </source>
</reference>
<dbReference type="AlphaFoldDB" id="A0A502FZ77"/>
<protein>
    <submittedName>
        <fullName evidence="2">Uncharacterized protein</fullName>
    </submittedName>
</protein>
<dbReference type="RefSeq" id="WP_140849986.1">
    <property type="nucleotide sequence ID" value="NZ_RCZC01000002.1"/>
</dbReference>
<evidence type="ECO:0000256" key="1">
    <source>
        <dbReference type="SAM" id="SignalP"/>
    </source>
</evidence>
<keyword evidence="3" id="KW-1185">Reference proteome</keyword>
<organism evidence="2 3">
    <name type="scientific">Sphingomonas glacialis</name>
    <dbReference type="NCBI Taxonomy" id="658225"/>
    <lineage>
        <taxon>Bacteria</taxon>
        <taxon>Pseudomonadati</taxon>
        <taxon>Pseudomonadota</taxon>
        <taxon>Alphaproteobacteria</taxon>
        <taxon>Sphingomonadales</taxon>
        <taxon>Sphingomonadaceae</taxon>
        <taxon>Sphingomonas</taxon>
    </lineage>
</organism>
<accession>A0A502FZ77</accession>
<proteinExistence type="predicted"/>
<keyword evidence="1" id="KW-0732">Signal</keyword>
<feature type="chain" id="PRO_5021437784" evidence="1">
    <location>
        <begin position="26"/>
        <end position="225"/>
    </location>
</feature>
<dbReference type="Proteomes" id="UP000319931">
    <property type="component" value="Unassembled WGS sequence"/>
</dbReference>
<name>A0A502FZ77_9SPHN</name>